<keyword evidence="2" id="KW-0812">Transmembrane</keyword>
<reference evidence="4 5" key="1">
    <citation type="journal article" date="2020" name="mSystems">
        <title>Defining Genomic and Predicted Metabolic Features of the Acetobacterium Genus.</title>
        <authorList>
            <person name="Ross D.E."/>
            <person name="Marshall C.W."/>
            <person name="Gulliver D."/>
            <person name="May H.D."/>
            <person name="Norman R.S."/>
        </authorList>
    </citation>
    <scope>NUCLEOTIDE SEQUENCE [LARGE SCALE GENOMIC DNA]</scope>
    <source>
        <strain evidence="4 5">DSM 8238</strain>
    </source>
</reference>
<feature type="domain" description="Helix-hairpin-helix DNA-binding motif class 1" evidence="3">
    <location>
        <begin position="141"/>
        <end position="160"/>
    </location>
</feature>
<dbReference type="InterPro" id="IPR010994">
    <property type="entry name" value="RuvA_2-like"/>
</dbReference>
<dbReference type="NCBIfam" id="TIGR00426">
    <property type="entry name" value="competence protein ComEA helix-hairpin-helix repeat region"/>
    <property type="match status" value="1"/>
</dbReference>
<dbReference type="Pfam" id="PF12836">
    <property type="entry name" value="HHH_3"/>
    <property type="match status" value="1"/>
</dbReference>
<comment type="caution">
    <text evidence="4">The sequence shown here is derived from an EMBL/GenBank/DDBJ whole genome shotgun (WGS) entry which is preliminary data.</text>
</comment>
<keyword evidence="2" id="KW-0472">Membrane</keyword>
<dbReference type="InterPro" id="IPR019554">
    <property type="entry name" value="Soluble_ligand-bd"/>
</dbReference>
<dbReference type="Proteomes" id="UP000603234">
    <property type="component" value="Unassembled WGS sequence"/>
</dbReference>
<feature type="compositionally biased region" description="Low complexity" evidence="1">
    <location>
        <begin position="39"/>
        <end position="50"/>
    </location>
</feature>
<protein>
    <submittedName>
        <fullName evidence="4">Competence protein</fullName>
    </submittedName>
</protein>
<accession>A0ABR6WX29</accession>
<dbReference type="SMART" id="SM00278">
    <property type="entry name" value="HhH1"/>
    <property type="match status" value="2"/>
</dbReference>
<dbReference type="Pfam" id="PF10531">
    <property type="entry name" value="SLBB"/>
    <property type="match status" value="1"/>
</dbReference>
<name>A0ABR6WX29_9FIRM</name>
<sequence>MDKLDRNKILYILIVLVFLGIFWGWYHLKTSSGTQMSVTDAENTSENSSETDSDAKDEKVMVHITGAVLNPGVVTLNQDARLAEAIAAVGGLTDGADISSLNLARKVKDEEKIHVPVTGEVVETAQTGATNKININTASLEELKSLPGVGEVIAQAIIDYREKNGSFTNPEELKNVTRIGDKIYDGLAESITI</sequence>
<evidence type="ECO:0000259" key="3">
    <source>
        <dbReference type="SMART" id="SM00278"/>
    </source>
</evidence>
<keyword evidence="5" id="KW-1185">Reference proteome</keyword>
<proteinExistence type="predicted"/>
<dbReference type="RefSeq" id="WP_186843030.1">
    <property type="nucleotide sequence ID" value="NZ_WJBC01000020.1"/>
</dbReference>
<gene>
    <name evidence="4" type="ORF">GH808_11990</name>
</gene>
<dbReference type="InterPro" id="IPR051675">
    <property type="entry name" value="Endo/Exo/Phosphatase_dom_1"/>
</dbReference>
<dbReference type="InterPro" id="IPR004509">
    <property type="entry name" value="Competence_ComEA_HhH"/>
</dbReference>
<evidence type="ECO:0000313" key="4">
    <source>
        <dbReference type="EMBL" id="MBC3805146.1"/>
    </source>
</evidence>
<keyword evidence="2" id="KW-1133">Transmembrane helix</keyword>
<dbReference type="InterPro" id="IPR003583">
    <property type="entry name" value="Hlx-hairpin-Hlx_DNA-bd_motif"/>
</dbReference>
<dbReference type="PANTHER" id="PTHR21180">
    <property type="entry name" value="ENDONUCLEASE/EXONUCLEASE/PHOSPHATASE FAMILY DOMAIN-CONTAINING PROTEIN 1"/>
    <property type="match status" value="1"/>
</dbReference>
<dbReference type="PANTHER" id="PTHR21180:SF32">
    <property type="entry name" value="ENDONUCLEASE_EXONUCLEASE_PHOSPHATASE FAMILY DOMAIN-CONTAINING PROTEIN 1"/>
    <property type="match status" value="1"/>
</dbReference>
<dbReference type="Gene3D" id="1.10.150.310">
    <property type="entry name" value="Tex RuvX-like domain-like"/>
    <property type="match status" value="1"/>
</dbReference>
<feature type="region of interest" description="Disordered" evidence="1">
    <location>
        <begin position="36"/>
        <end position="56"/>
    </location>
</feature>
<organism evidence="4 5">
    <name type="scientific">Acetobacterium fimetarium</name>
    <dbReference type="NCBI Taxonomy" id="52691"/>
    <lineage>
        <taxon>Bacteria</taxon>
        <taxon>Bacillati</taxon>
        <taxon>Bacillota</taxon>
        <taxon>Clostridia</taxon>
        <taxon>Eubacteriales</taxon>
        <taxon>Eubacteriaceae</taxon>
        <taxon>Acetobacterium</taxon>
    </lineage>
</organism>
<feature type="domain" description="Helix-hairpin-helix DNA-binding motif class 1" evidence="3">
    <location>
        <begin position="171"/>
        <end position="190"/>
    </location>
</feature>
<feature type="transmembrane region" description="Helical" evidence="2">
    <location>
        <begin position="9"/>
        <end position="28"/>
    </location>
</feature>
<evidence type="ECO:0000256" key="2">
    <source>
        <dbReference type="SAM" id="Phobius"/>
    </source>
</evidence>
<evidence type="ECO:0000256" key="1">
    <source>
        <dbReference type="SAM" id="MobiDB-lite"/>
    </source>
</evidence>
<dbReference type="Gene3D" id="3.10.560.10">
    <property type="entry name" value="Outer membrane lipoprotein wza domain like"/>
    <property type="match status" value="1"/>
</dbReference>
<evidence type="ECO:0000313" key="5">
    <source>
        <dbReference type="Proteomes" id="UP000603234"/>
    </source>
</evidence>
<dbReference type="SUPFAM" id="SSF47781">
    <property type="entry name" value="RuvA domain 2-like"/>
    <property type="match status" value="1"/>
</dbReference>
<dbReference type="EMBL" id="WJBC01000020">
    <property type="protein sequence ID" value="MBC3805146.1"/>
    <property type="molecule type" value="Genomic_DNA"/>
</dbReference>